<evidence type="ECO:0000313" key="3">
    <source>
        <dbReference type="Proteomes" id="UP000215731"/>
    </source>
</evidence>
<dbReference type="InterPro" id="IPR005149">
    <property type="entry name" value="Tscrpt_reg_PadR_N"/>
</dbReference>
<proteinExistence type="predicted"/>
<comment type="caution">
    <text evidence="2">The sequence shown here is derived from an EMBL/GenBank/DDBJ whole genome shotgun (WGS) entry which is preliminary data.</text>
</comment>
<sequence length="107" mass="11954">MRSVTAADERDGDEPSGLADLTAFQRDILRILDREDHRKGTAIRAGLEAYYGVDVNHGRLYPNLDQLVEKGLVEKSERNRRTNDYALTDAAREAIADHDAWIDGGAE</sequence>
<name>A0A256IU33_HALEZ</name>
<organism evidence="2 3">
    <name type="scientific">Halorubrum ezzemoulense</name>
    <name type="common">Halorubrum chaoviator</name>
    <dbReference type="NCBI Taxonomy" id="337243"/>
    <lineage>
        <taxon>Archaea</taxon>
        <taxon>Methanobacteriati</taxon>
        <taxon>Methanobacteriota</taxon>
        <taxon>Stenosarchaea group</taxon>
        <taxon>Halobacteria</taxon>
        <taxon>Halobacteriales</taxon>
        <taxon>Haloferacaceae</taxon>
        <taxon>Halorubrum</taxon>
    </lineage>
</organism>
<dbReference type="Gene3D" id="1.10.10.10">
    <property type="entry name" value="Winged helix-like DNA-binding domain superfamily/Winged helix DNA-binding domain"/>
    <property type="match status" value="1"/>
</dbReference>
<dbReference type="SUPFAM" id="SSF46785">
    <property type="entry name" value="Winged helix' DNA-binding domain"/>
    <property type="match status" value="1"/>
</dbReference>
<dbReference type="InterPro" id="IPR036388">
    <property type="entry name" value="WH-like_DNA-bd_sf"/>
</dbReference>
<feature type="domain" description="Transcription regulator PadR N-terminal" evidence="1">
    <location>
        <begin position="28"/>
        <end position="96"/>
    </location>
</feature>
<dbReference type="Pfam" id="PF03551">
    <property type="entry name" value="PadR"/>
    <property type="match status" value="1"/>
</dbReference>
<dbReference type="AlphaFoldDB" id="A0A256IU33"/>
<gene>
    <name evidence="2" type="ORF">DJ80_16685</name>
</gene>
<dbReference type="RefSeq" id="WP_094553712.1">
    <property type="nucleotide sequence ID" value="NZ_NHOZ01000152.1"/>
</dbReference>
<protein>
    <submittedName>
        <fullName evidence="2">PadR family transcriptional regulator</fullName>
    </submittedName>
</protein>
<dbReference type="InterPro" id="IPR036390">
    <property type="entry name" value="WH_DNA-bd_sf"/>
</dbReference>
<accession>A0A256IU33</accession>
<dbReference type="EMBL" id="NHOZ01000152">
    <property type="protein sequence ID" value="OYR59963.1"/>
    <property type="molecule type" value="Genomic_DNA"/>
</dbReference>
<reference evidence="2 3" key="1">
    <citation type="journal article" date="2014" name="Front. Microbiol.">
        <title>Population and genomic analysis of the genus Halorubrum.</title>
        <authorList>
            <person name="Fullmer M.S."/>
            <person name="Soucy S.M."/>
            <person name="Swithers K.S."/>
            <person name="Makkay A.M."/>
            <person name="Wheeler R."/>
            <person name="Ventosa A."/>
            <person name="Gogarten J.P."/>
            <person name="Papke R.T."/>
        </authorList>
    </citation>
    <scope>NUCLEOTIDE SEQUENCE [LARGE SCALE GENOMIC DNA]</scope>
    <source>
        <strain evidence="2 3">Ga36</strain>
    </source>
</reference>
<dbReference type="Proteomes" id="UP000215731">
    <property type="component" value="Unassembled WGS sequence"/>
</dbReference>
<evidence type="ECO:0000313" key="2">
    <source>
        <dbReference type="EMBL" id="OYR59963.1"/>
    </source>
</evidence>
<evidence type="ECO:0000259" key="1">
    <source>
        <dbReference type="Pfam" id="PF03551"/>
    </source>
</evidence>